<evidence type="ECO:0000256" key="1">
    <source>
        <dbReference type="ARBA" id="ARBA00023125"/>
    </source>
</evidence>
<keyword evidence="1 2" id="KW-0238">DNA-binding</keyword>
<evidence type="ECO:0000313" key="5">
    <source>
        <dbReference type="Proteomes" id="UP000298781"/>
    </source>
</evidence>
<dbReference type="RefSeq" id="WP_136962836.1">
    <property type="nucleotide sequence ID" value="NZ_CP039690.1"/>
</dbReference>
<gene>
    <name evidence="4" type="ORF">E8M01_26175</name>
</gene>
<proteinExistence type="predicted"/>
<dbReference type="PROSITE" id="PS51755">
    <property type="entry name" value="OMPR_PHOB"/>
    <property type="match status" value="1"/>
</dbReference>
<dbReference type="AlphaFoldDB" id="A0A4D7B912"/>
<dbReference type="InterPro" id="IPR011990">
    <property type="entry name" value="TPR-like_helical_dom_sf"/>
</dbReference>
<dbReference type="Gene3D" id="1.10.10.10">
    <property type="entry name" value="Winged helix-like DNA-binding domain superfamily/Winged helix DNA-binding domain"/>
    <property type="match status" value="1"/>
</dbReference>
<dbReference type="OrthoDB" id="649979at2"/>
<feature type="domain" description="OmpR/PhoB-type" evidence="3">
    <location>
        <begin position="1"/>
        <end position="98"/>
    </location>
</feature>
<protein>
    <submittedName>
        <fullName evidence="4">Tetratricopeptide repeat protein</fullName>
    </submittedName>
</protein>
<dbReference type="KEGG" id="pstg:E8M01_26175"/>
<dbReference type="GO" id="GO:0003677">
    <property type="term" value="F:DNA binding"/>
    <property type="evidence" value="ECO:0007669"/>
    <property type="project" value="UniProtKB-UniRule"/>
</dbReference>
<dbReference type="Proteomes" id="UP000298781">
    <property type="component" value="Chromosome"/>
</dbReference>
<dbReference type="GO" id="GO:0000160">
    <property type="term" value="P:phosphorelay signal transduction system"/>
    <property type="evidence" value="ECO:0007669"/>
    <property type="project" value="InterPro"/>
</dbReference>
<dbReference type="SUPFAM" id="SSF46894">
    <property type="entry name" value="C-terminal effector domain of the bipartite response regulators"/>
    <property type="match status" value="1"/>
</dbReference>
<dbReference type="Gene3D" id="3.40.50.10070">
    <property type="entry name" value="TolB, N-terminal domain"/>
    <property type="match status" value="1"/>
</dbReference>
<dbReference type="SUPFAM" id="SSF48452">
    <property type="entry name" value="TPR-like"/>
    <property type="match status" value="1"/>
</dbReference>
<reference evidence="4 5" key="1">
    <citation type="submission" date="2019-04" db="EMBL/GenBank/DDBJ databases">
        <title>Phreatobacter aquaticus sp. nov.</title>
        <authorList>
            <person name="Choi A."/>
        </authorList>
    </citation>
    <scope>NUCLEOTIDE SEQUENCE [LARGE SCALE GENOMIC DNA]</scope>
    <source>
        <strain evidence="4 5">KCTC 52518</strain>
    </source>
</reference>
<dbReference type="EMBL" id="CP039690">
    <property type="protein sequence ID" value="QCI67405.1"/>
    <property type="molecule type" value="Genomic_DNA"/>
</dbReference>
<dbReference type="InterPro" id="IPR016032">
    <property type="entry name" value="Sig_transdc_resp-reg_C-effctor"/>
</dbReference>
<organism evidence="4 5">
    <name type="scientific">Phreatobacter stygius</name>
    <dbReference type="NCBI Taxonomy" id="1940610"/>
    <lineage>
        <taxon>Bacteria</taxon>
        <taxon>Pseudomonadati</taxon>
        <taxon>Pseudomonadota</taxon>
        <taxon>Alphaproteobacteria</taxon>
        <taxon>Hyphomicrobiales</taxon>
        <taxon>Phreatobacteraceae</taxon>
        <taxon>Phreatobacter</taxon>
    </lineage>
</organism>
<dbReference type="SMART" id="SM00862">
    <property type="entry name" value="Trans_reg_C"/>
    <property type="match status" value="1"/>
</dbReference>
<dbReference type="Gene3D" id="1.25.40.10">
    <property type="entry name" value="Tetratricopeptide repeat domain"/>
    <property type="match status" value="1"/>
</dbReference>
<dbReference type="InterPro" id="IPR036388">
    <property type="entry name" value="WH-like_DNA-bd_sf"/>
</dbReference>
<keyword evidence="5" id="KW-1185">Reference proteome</keyword>
<dbReference type="GO" id="GO:0006355">
    <property type="term" value="P:regulation of DNA-templated transcription"/>
    <property type="evidence" value="ECO:0007669"/>
    <property type="project" value="InterPro"/>
</dbReference>
<accession>A0A4D7B912</accession>
<name>A0A4D7B912_9HYPH</name>
<dbReference type="InterPro" id="IPR001867">
    <property type="entry name" value="OmpR/PhoB-type_DNA-bd"/>
</dbReference>
<evidence type="ECO:0000256" key="2">
    <source>
        <dbReference type="PROSITE-ProRule" id="PRU01091"/>
    </source>
</evidence>
<dbReference type="CDD" id="cd00383">
    <property type="entry name" value="trans_reg_C"/>
    <property type="match status" value="1"/>
</dbReference>
<evidence type="ECO:0000259" key="3">
    <source>
        <dbReference type="PROSITE" id="PS51755"/>
    </source>
</evidence>
<feature type="DNA-binding region" description="OmpR/PhoB-type" evidence="2">
    <location>
        <begin position="1"/>
        <end position="98"/>
    </location>
</feature>
<dbReference type="Pfam" id="PF00486">
    <property type="entry name" value="Trans_reg_C"/>
    <property type="match status" value="1"/>
</dbReference>
<sequence>MIYAFGDCEMDIAARELRRGGIVVRLEPQVFDLLGLLVENRHRVVGREELIERIWHGRAVSDAAVSSRVKSARQAVGDDGERQGVIRTHHGVGFRFVGTMAAPSAMANHCVAVGEARERAASARPSIAVLPFELVGAVGAYAAVADGLPHDLILELSRLHWLTVIARGSSFQFRSAAVAPEKVAAALGVRYVVTGDVEVDGPRISVTVEVSDTSTAALVWSERYGRPLGAVHEIRSEIASSVASALDLHIAVAEARRALSSPSNLDAWAAYHLGVAEMYRFDREGAERAAARFEQAIEREPGFARAHAGLSFAHFQGAFQRFAADRAAAIDKARRSAETAVALDPFDPFCNLVTGRVAWLIGDLEGARPWLDRAIELNPNYAQGKYASAWTRTLLGEGSRGRRLVDAAMELSPLDPLLYAMLAVRAFTHILQGETAEAAIWGERAARAPRAHPLIELIAAVSHGLNGDDEQANRWFASALRRQPDLGREAFFEAFPFGNDAVRVRINQVLHRIAV</sequence>
<evidence type="ECO:0000313" key="4">
    <source>
        <dbReference type="EMBL" id="QCI67405.1"/>
    </source>
</evidence>